<dbReference type="RefSeq" id="WP_202101908.1">
    <property type="nucleotide sequence ID" value="NZ_JAERTY010000002.1"/>
</dbReference>
<proteinExistence type="predicted"/>
<gene>
    <name evidence="1" type="ORF">JKG61_05175</name>
</gene>
<evidence type="ECO:0000313" key="2">
    <source>
        <dbReference type="Proteomes" id="UP000625283"/>
    </source>
</evidence>
<evidence type="ECO:0000313" key="1">
    <source>
        <dbReference type="EMBL" id="MBL1408136.1"/>
    </source>
</evidence>
<keyword evidence="2" id="KW-1185">Reference proteome</keyword>
<protein>
    <submittedName>
        <fullName evidence="1">Uncharacterized protein</fullName>
    </submittedName>
</protein>
<accession>A0ABS1R0C7</accession>
<dbReference type="EMBL" id="JAERTY010000002">
    <property type="protein sequence ID" value="MBL1408136.1"/>
    <property type="molecule type" value="Genomic_DNA"/>
</dbReference>
<comment type="caution">
    <text evidence="1">The sequence shown here is derived from an EMBL/GenBank/DDBJ whole genome shotgun (WGS) entry which is preliminary data.</text>
</comment>
<name>A0ABS1R0C7_9SPHI</name>
<dbReference type="Proteomes" id="UP000625283">
    <property type="component" value="Unassembled WGS sequence"/>
</dbReference>
<organism evidence="1 2">
    <name type="scientific">Sphingobacterium faecale</name>
    <dbReference type="NCBI Taxonomy" id="2803775"/>
    <lineage>
        <taxon>Bacteria</taxon>
        <taxon>Pseudomonadati</taxon>
        <taxon>Bacteroidota</taxon>
        <taxon>Sphingobacteriia</taxon>
        <taxon>Sphingobacteriales</taxon>
        <taxon>Sphingobacteriaceae</taxon>
        <taxon>Sphingobacterium</taxon>
    </lineage>
</organism>
<sequence>MKTIIKDHPLRTIILDFDLDKKAPDFETKALIAYYDMHDKTWETKQKLFEHKDKLFELDIQLTESEYMLLPIEQQLDFLEVGLQIVEGVELPPFEEEFSIDVGDFIREVIYHNQAMVDLHEDLIAEWKWFDSWADFIYEHEDWCTPGQNDLIHEVYRRYEEVSVDIVTLDNDQQDFFGAHGEVRQLQNEYFDYGDQIFGMYNRIKQRAEKAYKRAERLQKHVDKNFPSK</sequence>
<reference evidence="1 2" key="1">
    <citation type="submission" date="2021-01" db="EMBL/GenBank/DDBJ databases">
        <title>C459-1 draft genome sequence.</title>
        <authorList>
            <person name="Zhang X.-F."/>
        </authorList>
    </citation>
    <scope>NUCLEOTIDE SEQUENCE [LARGE SCALE GENOMIC DNA]</scope>
    <source>
        <strain evidence="2">C459-1</strain>
    </source>
</reference>